<comment type="caution">
    <text evidence="2">The sequence shown here is derived from an EMBL/GenBank/DDBJ whole genome shotgun (WGS) entry which is preliminary data.</text>
</comment>
<dbReference type="InterPro" id="IPR016181">
    <property type="entry name" value="Acyl_CoA_acyltransferase"/>
</dbReference>
<evidence type="ECO:0000313" key="3">
    <source>
        <dbReference type="Proteomes" id="UP001203761"/>
    </source>
</evidence>
<evidence type="ECO:0000313" key="2">
    <source>
        <dbReference type="EMBL" id="MCL6422629.1"/>
    </source>
</evidence>
<sequence length="356" mass="39168">MLHDDLSLTIRPLDAGSDTELAQYAALDEALDDHAFGGHEVRTLAQHRAQLVDSSYSRTRRWVALAETMEGGQTLVGRASVSIPLEENLETVFVGVSVHPAFRGLGIATRMVEEILLPAIEETGRPLRSAWGDVPADGDADDPDLPVHRLARRLGISRKGMAVVRAVELPVAQGLLDSLQERADEKLGDYRIELWESEVPAQHLEAYGLLLRQLDLDDPDEDVEYEAADYTPARIREMEQRERDAGTRTLTAVAIAPDGAFAGNSVVQWQEAEGTTIGWQENTLVMPDHRGHRLGLALKVATHRRISALAPHLRSLITYNSHVNPWMIAVNEQLGYRVIGRELALQGRADAGGAAR</sequence>
<name>A0ABT0R012_9MICO</name>
<gene>
    <name evidence="2" type="ORF">Bequi_04380</name>
</gene>
<keyword evidence="3" id="KW-1185">Reference proteome</keyword>
<dbReference type="RefSeq" id="WP_249736722.1">
    <property type="nucleotide sequence ID" value="NZ_JAKNCJ010000001.1"/>
</dbReference>
<organism evidence="2 3">
    <name type="scientific">Brachybacterium equifaecis</name>
    <dbReference type="NCBI Taxonomy" id="2910770"/>
    <lineage>
        <taxon>Bacteria</taxon>
        <taxon>Bacillati</taxon>
        <taxon>Actinomycetota</taxon>
        <taxon>Actinomycetes</taxon>
        <taxon>Micrococcales</taxon>
        <taxon>Dermabacteraceae</taxon>
        <taxon>Brachybacterium</taxon>
    </lineage>
</organism>
<dbReference type="InterPro" id="IPR000182">
    <property type="entry name" value="GNAT_dom"/>
</dbReference>
<reference evidence="2" key="1">
    <citation type="submission" date="2022-02" db="EMBL/GenBank/DDBJ databases">
        <authorList>
            <person name="Lee M."/>
            <person name="Kim S.-J."/>
            <person name="Jung M.-Y."/>
        </authorList>
    </citation>
    <scope>NUCLEOTIDE SEQUENCE</scope>
    <source>
        <strain evidence="2">JHP9</strain>
    </source>
</reference>
<feature type="domain" description="N-acetyltransferase" evidence="1">
    <location>
        <begin position="8"/>
        <end position="182"/>
    </location>
</feature>
<protein>
    <submittedName>
        <fullName evidence="2">GNAT family N-acetyltransferase</fullName>
    </submittedName>
</protein>
<dbReference type="Pfam" id="PF00583">
    <property type="entry name" value="Acetyltransf_1"/>
    <property type="match status" value="1"/>
</dbReference>
<dbReference type="SUPFAM" id="SSF55729">
    <property type="entry name" value="Acyl-CoA N-acyltransferases (Nat)"/>
    <property type="match status" value="2"/>
</dbReference>
<proteinExistence type="predicted"/>
<dbReference type="CDD" id="cd04301">
    <property type="entry name" value="NAT_SF"/>
    <property type="match status" value="1"/>
</dbReference>
<dbReference type="PROSITE" id="PS51186">
    <property type="entry name" value="GNAT"/>
    <property type="match status" value="1"/>
</dbReference>
<dbReference type="Proteomes" id="UP001203761">
    <property type="component" value="Unassembled WGS sequence"/>
</dbReference>
<dbReference type="EMBL" id="JAKNCJ010000001">
    <property type="protein sequence ID" value="MCL6422629.1"/>
    <property type="molecule type" value="Genomic_DNA"/>
</dbReference>
<dbReference type="Gene3D" id="3.40.630.30">
    <property type="match status" value="1"/>
</dbReference>
<accession>A0ABT0R012</accession>
<evidence type="ECO:0000259" key="1">
    <source>
        <dbReference type="PROSITE" id="PS51186"/>
    </source>
</evidence>